<evidence type="ECO:0000259" key="1">
    <source>
        <dbReference type="PROSITE" id="PS50234"/>
    </source>
</evidence>
<evidence type="ECO:0000313" key="2">
    <source>
        <dbReference type="EMBL" id="RCK50688.1"/>
    </source>
</evidence>
<dbReference type="PROSITE" id="PS50234">
    <property type="entry name" value="VWFA"/>
    <property type="match status" value="1"/>
</dbReference>
<organism evidence="2 3">
    <name type="scientific">Thalassospira profundimaris</name>
    <dbReference type="NCBI Taxonomy" id="502049"/>
    <lineage>
        <taxon>Bacteria</taxon>
        <taxon>Pseudomonadati</taxon>
        <taxon>Pseudomonadota</taxon>
        <taxon>Alphaproteobacteria</taxon>
        <taxon>Rhodospirillales</taxon>
        <taxon>Thalassospiraceae</taxon>
        <taxon>Thalassospira</taxon>
    </lineage>
</organism>
<proteinExistence type="predicted"/>
<dbReference type="AlphaFoldDB" id="A0A367XAL1"/>
<dbReference type="InterPro" id="IPR036465">
    <property type="entry name" value="vWFA_dom_sf"/>
</dbReference>
<dbReference type="SUPFAM" id="SSF53300">
    <property type="entry name" value="vWA-like"/>
    <property type="match status" value="1"/>
</dbReference>
<dbReference type="Pfam" id="PF00092">
    <property type="entry name" value="VWA"/>
    <property type="match status" value="1"/>
</dbReference>
<dbReference type="RefSeq" id="WP_114088258.1">
    <property type="nucleotide sequence ID" value="NZ_JPWH01000007.1"/>
</dbReference>
<gene>
    <name evidence="2" type="ORF">TH25_10400</name>
</gene>
<dbReference type="Proteomes" id="UP000252517">
    <property type="component" value="Unassembled WGS sequence"/>
</dbReference>
<name>A0A367XAL1_9PROT</name>
<sequence length="211" mass="22850">MRRLPVYILLDTSGSMQGEPIEAVNSGMETLIGALRQDPYALETVYMTIITFDAEAKTILPLTALEDVVLPQITTPRSGPTHMGLALETLGRQVSSDIIKSTDEAKGDWAPYLFVMTDGKPSDTQLYQEQCAAMRKLGFANIIGCAAGPKAREDDLRPLCDHVLRLDTMDGSAFSQLFKWVSEVIASGNKSLGSNASAKLPPPPPEINVVL</sequence>
<reference evidence="2 3" key="1">
    <citation type="submission" date="2014-07" db="EMBL/GenBank/DDBJ databases">
        <title>Draft genome sequence of Thalassospira profundimaris S25-3-2.</title>
        <authorList>
            <person name="Lai Q."/>
            <person name="Shao Z."/>
        </authorList>
    </citation>
    <scope>NUCLEOTIDE SEQUENCE [LARGE SCALE GENOMIC DNA]</scope>
    <source>
        <strain evidence="2 3">S25-3-2</strain>
    </source>
</reference>
<evidence type="ECO:0000313" key="3">
    <source>
        <dbReference type="Proteomes" id="UP000252517"/>
    </source>
</evidence>
<accession>A0A367XAL1</accession>
<dbReference type="EMBL" id="JPWH01000007">
    <property type="protein sequence ID" value="RCK50688.1"/>
    <property type="molecule type" value="Genomic_DNA"/>
</dbReference>
<dbReference type="InterPro" id="IPR002035">
    <property type="entry name" value="VWF_A"/>
</dbReference>
<dbReference type="OrthoDB" id="9806395at2"/>
<protein>
    <submittedName>
        <fullName evidence="2">Tellerium resistance protein TerY</fullName>
    </submittedName>
</protein>
<comment type="caution">
    <text evidence="2">The sequence shown here is derived from an EMBL/GenBank/DDBJ whole genome shotgun (WGS) entry which is preliminary data.</text>
</comment>
<dbReference type="InterPro" id="IPR011392">
    <property type="entry name" value="Tellurite-R_TerY"/>
</dbReference>
<feature type="domain" description="VWFA" evidence="1">
    <location>
        <begin position="5"/>
        <end position="184"/>
    </location>
</feature>
<dbReference type="PIRSF" id="PIRSF020634">
    <property type="entry name" value="TerY_vWA"/>
    <property type="match status" value="1"/>
</dbReference>
<dbReference type="SMART" id="SM00327">
    <property type="entry name" value="VWA"/>
    <property type="match status" value="1"/>
</dbReference>
<dbReference type="Gene3D" id="3.40.50.410">
    <property type="entry name" value="von Willebrand factor, type A domain"/>
    <property type="match status" value="1"/>
</dbReference>